<comment type="function">
    <text evidence="3">Binds specifically to cytosolic chaperonin (c-CPN) and transfers target proteins to it. Binds to nascent polypeptide chain and promotes folding in an environment in which there are many competing pathways for nonnative proteins.</text>
</comment>
<dbReference type="STRING" id="7370.T1PGU4"/>
<comment type="subunit">
    <text evidence="3">Heterohexamer of two PFD-alpha type and four PFD-beta type subunits.</text>
</comment>
<evidence type="ECO:0000256" key="3">
    <source>
        <dbReference type="PIRNR" id="PIRNR016396"/>
    </source>
</evidence>
<evidence type="ECO:0000256" key="1">
    <source>
        <dbReference type="ARBA" id="ARBA00010048"/>
    </source>
</evidence>
<dbReference type="RefSeq" id="XP_005178157.1">
    <property type="nucleotide sequence ID" value="XM_005178100.3"/>
</dbReference>
<dbReference type="GO" id="GO:0007017">
    <property type="term" value="P:microtubule-based process"/>
    <property type="evidence" value="ECO:0007669"/>
    <property type="project" value="TreeGrafter"/>
</dbReference>
<dbReference type="Pfam" id="PF02996">
    <property type="entry name" value="Prefoldin"/>
    <property type="match status" value="1"/>
</dbReference>
<reference evidence="4" key="1">
    <citation type="submission" date="2012-08" db="EMBL/GenBank/DDBJ databases">
        <title>Transcriptome of adult Musca domestica launches a platform for comparative house fly gene expression and characterization of differential gene expression among resistant and susceptible house flies.</title>
        <authorList>
            <person name="Liu N."/>
            <person name="Zhang L."/>
            <person name="Li M."/>
            <person name="Reid W."/>
        </authorList>
    </citation>
    <scope>NUCLEOTIDE SEQUENCE</scope>
    <source>
        <strain evidence="4">ALHF</strain>
        <tissue evidence="4">Whole body</tissue>
    </source>
</reference>
<evidence type="ECO:0000313" key="7">
    <source>
        <dbReference type="RefSeq" id="XP_005178157.1"/>
    </source>
</evidence>
<dbReference type="PIRSF" id="PIRSF016396">
    <property type="entry name" value="Prefoldin_subunit_3"/>
    <property type="match status" value="1"/>
</dbReference>
<name>T1PGU4_MUSDO</name>
<proteinExistence type="evidence at transcript level"/>
<dbReference type="GO" id="GO:0015631">
    <property type="term" value="F:tubulin binding"/>
    <property type="evidence" value="ECO:0007669"/>
    <property type="project" value="TreeGrafter"/>
</dbReference>
<comment type="similarity">
    <text evidence="1 3">Belongs to the prefoldin subunit alpha family.</text>
</comment>
<reference evidence="7" key="3">
    <citation type="submission" date="2025-04" db="UniProtKB">
        <authorList>
            <consortium name="RefSeq"/>
        </authorList>
    </citation>
    <scope>IDENTIFICATION</scope>
    <source>
        <strain evidence="7">Aabys</strain>
    </source>
</reference>
<dbReference type="eggNOG" id="KOG3313">
    <property type="taxonomic scope" value="Eukaryota"/>
</dbReference>
<dbReference type="AlphaFoldDB" id="T1PGU4"/>
<dbReference type="InterPro" id="IPR016655">
    <property type="entry name" value="PFD3"/>
</dbReference>
<dbReference type="GO" id="GO:0005737">
    <property type="term" value="C:cytoplasm"/>
    <property type="evidence" value="ECO:0007669"/>
    <property type="project" value="TreeGrafter"/>
</dbReference>
<dbReference type="OrthoDB" id="6375174at2759"/>
<dbReference type="VEuPathDB" id="VectorBase:MDOA005618"/>
<dbReference type="VEuPathDB" id="VectorBase:MDOMA2_008115"/>
<evidence type="ECO:0000256" key="2">
    <source>
        <dbReference type="ARBA" id="ARBA00023186"/>
    </source>
</evidence>
<dbReference type="GO" id="GO:0016272">
    <property type="term" value="C:prefoldin complex"/>
    <property type="evidence" value="ECO:0007669"/>
    <property type="project" value="UniProtKB-UniRule"/>
</dbReference>
<evidence type="ECO:0000313" key="5">
    <source>
        <dbReference type="EnsemblMetazoa" id="MDOA005618-PA"/>
    </source>
</evidence>
<dbReference type="SUPFAM" id="SSF46579">
    <property type="entry name" value="Prefoldin"/>
    <property type="match status" value="1"/>
</dbReference>
<keyword evidence="6" id="KW-1185">Reference proteome</keyword>
<dbReference type="Gene3D" id="1.10.287.370">
    <property type="match status" value="1"/>
</dbReference>
<keyword evidence="2 3" id="KW-0143">Chaperone</keyword>
<dbReference type="EnsemblMetazoa" id="MDOA005618-RA">
    <property type="protein sequence ID" value="MDOA005618-PA"/>
    <property type="gene ID" value="MDOA005618"/>
</dbReference>
<dbReference type="CDD" id="cd23156">
    <property type="entry name" value="Prefoldin_3"/>
    <property type="match status" value="1"/>
</dbReference>
<dbReference type="PANTHER" id="PTHR12409:SF0">
    <property type="entry name" value="PREFOLDIN SUBUNIT 3"/>
    <property type="match status" value="1"/>
</dbReference>
<dbReference type="EMBL" id="KA647976">
    <property type="protein sequence ID" value="AFP62605.1"/>
    <property type="molecule type" value="mRNA"/>
</dbReference>
<dbReference type="PANTHER" id="PTHR12409">
    <property type="entry name" value="PREFOLDIN SUBUNIT 3"/>
    <property type="match status" value="1"/>
</dbReference>
<organism evidence="4">
    <name type="scientific">Musca domestica</name>
    <name type="common">House fly</name>
    <dbReference type="NCBI Taxonomy" id="7370"/>
    <lineage>
        <taxon>Eukaryota</taxon>
        <taxon>Metazoa</taxon>
        <taxon>Ecdysozoa</taxon>
        <taxon>Arthropoda</taxon>
        <taxon>Hexapoda</taxon>
        <taxon>Insecta</taxon>
        <taxon>Pterygota</taxon>
        <taxon>Neoptera</taxon>
        <taxon>Endopterygota</taxon>
        <taxon>Diptera</taxon>
        <taxon>Brachycera</taxon>
        <taxon>Muscomorpha</taxon>
        <taxon>Muscoidea</taxon>
        <taxon>Muscidae</taxon>
        <taxon>Musca</taxon>
    </lineage>
</organism>
<dbReference type="InterPro" id="IPR009053">
    <property type="entry name" value="Prefoldin"/>
</dbReference>
<dbReference type="FunFam" id="1.10.287.370:FF:000001">
    <property type="entry name" value="Prefoldin subunit 3"/>
    <property type="match status" value="1"/>
</dbReference>
<sequence length="198" mass="22707">MTGIMDTVEMPKLPENQKSFAGIPEAIFLEEIDSFMSQPENEENCEKVLQRLDEQHSKYRFMAYNLEARRRKLKSQIPDLQRSLEMIDVLRKETEERETQFLLSDQVFIKTIVPPTKTVCLWLGASVMLEYPLDEAEVLLKQNMTSAISNLKTVEHDQDFLRDQITTTEVNMARVYNWGVKKRQAAVKAAGGASTSSS</sequence>
<dbReference type="GO" id="GO:0006457">
    <property type="term" value="P:protein folding"/>
    <property type="evidence" value="ECO:0007669"/>
    <property type="project" value="UniProtKB-UniRule"/>
</dbReference>
<dbReference type="KEGG" id="mde:101895065"/>
<protein>
    <recommendedName>
        <fullName evidence="3">Prefoldin subunit 3</fullName>
    </recommendedName>
</protein>
<dbReference type="InterPro" id="IPR004127">
    <property type="entry name" value="Prefoldin_subunit_alpha"/>
</dbReference>
<dbReference type="GO" id="GO:0007021">
    <property type="term" value="P:tubulin complex assembly"/>
    <property type="evidence" value="ECO:0007669"/>
    <property type="project" value="TreeGrafter"/>
</dbReference>
<gene>
    <name evidence="5" type="primary">101895065</name>
    <name evidence="7" type="synonym">LOC101895065</name>
</gene>
<accession>T1PGU4</accession>
<evidence type="ECO:0000313" key="4">
    <source>
        <dbReference type="EMBL" id="AFP62605.1"/>
    </source>
</evidence>
<dbReference type="Proteomes" id="UP001652621">
    <property type="component" value="Unplaced"/>
</dbReference>
<reference evidence="5" key="2">
    <citation type="submission" date="2020-05" db="UniProtKB">
        <authorList>
            <consortium name="EnsemblMetazoa"/>
        </authorList>
    </citation>
    <scope>IDENTIFICATION</scope>
    <source>
        <strain evidence="5">Aabys</strain>
    </source>
</reference>
<evidence type="ECO:0000313" key="6">
    <source>
        <dbReference type="Proteomes" id="UP001652621"/>
    </source>
</evidence>